<dbReference type="RefSeq" id="WP_190945772.1">
    <property type="nucleotide sequence ID" value="NZ_JACJSI010000209.1"/>
</dbReference>
<gene>
    <name evidence="1" type="ORF">H6G97_37845</name>
</gene>
<dbReference type="EMBL" id="JACJSI010000209">
    <property type="protein sequence ID" value="MBD2534894.1"/>
    <property type="molecule type" value="Genomic_DNA"/>
</dbReference>
<organism evidence="1 2">
    <name type="scientific">Nostoc flagelliforme FACHB-838</name>
    <dbReference type="NCBI Taxonomy" id="2692904"/>
    <lineage>
        <taxon>Bacteria</taxon>
        <taxon>Bacillati</taxon>
        <taxon>Cyanobacteriota</taxon>
        <taxon>Cyanophyceae</taxon>
        <taxon>Nostocales</taxon>
        <taxon>Nostocaceae</taxon>
        <taxon>Nostoc</taxon>
    </lineage>
</organism>
<proteinExistence type="predicted"/>
<comment type="caution">
    <text evidence="1">The sequence shown here is derived from an EMBL/GenBank/DDBJ whole genome shotgun (WGS) entry which is preliminary data.</text>
</comment>
<accession>A0ABR8DZN6</accession>
<protein>
    <submittedName>
        <fullName evidence="1">Uncharacterized protein</fullName>
    </submittedName>
</protein>
<evidence type="ECO:0000313" key="1">
    <source>
        <dbReference type="EMBL" id="MBD2534894.1"/>
    </source>
</evidence>
<name>A0ABR8DZN6_9NOSO</name>
<evidence type="ECO:0000313" key="2">
    <source>
        <dbReference type="Proteomes" id="UP000623440"/>
    </source>
</evidence>
<sequence length="107" mass="11763">MTVSSSESEYTRLMRSPTVGGYAIANHLHLLTLGRQVIVRLQMLQPNSVLAIPHSHAATKVIHCADNCPTATFASQFRFVLGKDLTDFPNLVTAGYLGAFHNLLHPY</sequence>
<dbReference type="Proteomes" id="UP000623440">
    <property type="component" value="Unassembled WGS sequence"/>
</dbReference>
<reference evidence="1 2" key="1">
    <citation type="journal article" date="2020" name="ISME J.">
        <title>Comparative genomics reveals insights into cyanobacterial evolution and habitat adaptation.</title>
        <authorList>
            <person name="Chen M.Y."/>
            <person name="Teng W.K."/>
            <person name="Zhao L."/>
            <person name="Hu C.X."/>
            <person name="Zhou Y.K."/>
            <person name="Han B.P."/>
            <person name="Song L.R."/>
            <person name="Shu W.S."/>
        </authorList>
    </citation>
    <scope>NUCLEOTIDE SEQUENCE [LARGE SCALE GENOMIC DNA]</scope>
    <source>
        <strain evidence="1 2">FACHB-838</strain>
    </source>
</reference>
<keyword evidence="2" id="KW-1185">Reference proteome</keyword>